<gene>
    <name evidence="1" type="ORF">K8V01_07800</name>
</gene>
<dbReference type="EMBL" id="DYUC01000078">
    <property type="protein sequence ID" value="HJG86906.1"/>
    <property type="molecule type" value="Genomic_DNA"/>
</dbReference>
<organism evidence="1 2">
    <name type="scientific">Pseudoflavonifractor capillosus</name>
    <dbReference type="NCBI Taxonomy" id="106588"/>
    <lineage>
        <taxon>Bacteria</taxon>
        <taxon>Bacillati</taxon>
        <taxon>Bacillota</taxon>
        <taxon>Clostridia</taxon>
        <taxon>Eubacteriales</taxon>
        <taxon>Oscillospiraceae</taxon>
        <taxon>Pseudoflavonifractor</taxon>
    </lineage>
</organism>
<name>A0A921MN82_9FIRM</name>
<comment type="caution">
    <text evidence="1">The sequence shown here is derived from an EMBL/GenBank/DDBJ whole genome shotgun (WGS) entry which is preliminary data.</text>
</comment>
<evidence type="ECO:0000313" key="1">
    <source>
        <dbReference type="EMBL" id="HJG86906.1"/>
    </source>
</evidence>
<proteinExistence type="predicted"/>
<reference evidence="1" key="2">
    <citation type="submission" date="2021-09" db="EMBL/GenBank/DDBJ databases">
        <authorList>
            <person name="Gilroy R."/>
        </authorList>
    </citation>
    <scope>NUCLEOTIDE SEQUENCE</scope>
    <source>
        <strain evidence="1">CHK179-5677</strain>
    </source>
</reference>
<dbReference type="Proteomes" id="UP000760668">
    <property type="component" value="Unassembled WGS sequence"/>
</dbReference>
<evidence type="ECO:0000313" key="2">
    <source>
        <dbReference type="Proteomes" id="UP000760668"/>
    </source>
</evidence>
<dbReference type="AlphaFoldDB" id="A0A921MN82"/>
<protein>
    <submittedName>
        <fullName evidence="1">Uncharacterized protein</fullName>
    </submittedName>
</protein>
<sequence>MGRKKKESNIKSVMYSYVGTDDQFDYFLKMMIHDYLSVDDPYTNQPADSVGKVENEVA</sequence>
<dbReference type="RefSeq" id="WP_304248033.1">
    <property type="nucleotide sequence ID" value="NZ_DYUC01000078.1"/>
</dbReference>
<accession>A0A921MN82</accession>
<reference evidence="1" key="1">
    <citation type="journal article" date="2021" name="PeerJ">
        <title>Extensive microbial diversity within the chicken gut microbiome revealed by metagenomics and culture.</title>
        <authorList>
            <person name="Gilroy R."/>
            <person name="Ravi A."/>
            <person name="Getino M."/>
            <person name="Pursley I."/>
            <person name="Horton D.L."/>
            <person name="Alikhan N.F."/>
            <person name="Baker D."/>
            <person name="Gharbi K."/>
            <person name="Hall N."/>
            <person name="Watson M."/>
            <person name="Adriaenssens E.M."/>
            <person name="Foster-Nyarko E."/>
            <person name="Jarju S."/>
            <person name="Secka A."/>
            <person name="Antonio M."/>
            <person name="Oren A."/>
            <person name="Chaudhuri R.R."/>
            <person name="La Ragione R."/>
            <person name="Hildebrand F."/>
            <person name="Pallen M.J."/>
        </authorList>
    </citation>
    <scope>NUCLEOTIDE SEQUENCE</scope>
    <source>
        <strain evidence="1">CHK179-5677</strain>
    </source>
</reference>